<comment type="caution">
    <text evidence="2">The sequence shown here is derived from an EMBL/GenBank/DDBJ whole genome shotgun (WGS) entry which is preliminary data.</text>
</comment>
<protein>
    <submittedName>
        <fullName evidence="2">Uncharacterized protein</fullName>
    </submittedName>
</protein>
<gene>
    <name evidence="2" type="ORF">B0I35DRAFT_445649</name>
</gene>
<dbReference type="AlphaFoldDB" id="A0A8K0SCY8"/>
<dbReference type="OrthoDB" id="4869816at2759"/>
<feature type="region of interest" description="Disordered" evidence="1">
    <location>
        <begin position="1"/>
        <end position="23"/>
    </location>
</feature>
<evidence type="ECO:0000313" key="3">
    <source>
        <dbReference type="Proteomes" id="UP000813444"/>
    </source>
</evidence>
<organism evidence="2 3">
    <name type="scientific">Stachybotrys elegans</name>
    <dbReference type="NCBI Taxonomy" id="80388"/>
    <lineage>
        <taxon>Eukaryota</taxon>
        <taxon>Fungi</taxon>
        <taxon>Dikarya</taxon>
        <taxon>Ascomycota</taxon>
        <taxon>Pezizomycotina</taxon>
        <taxon>Sordariomycetes</taxon>
        <taxon>Hypocreomycetidae</taxon>
        <taxon>Hypocreales</taxon>
        <taxon>Stachybotryaceae</taxon>
        <taxon>Stachybotrys</taxon>
    </lineage>
</organism>
<dbReference type="Proteomes" id="UP000813444">
    <property type="component" value="Unassembled WGS sequence"/>
</dbReference>
<evidence type="ECO:0000256" key="1">
    <source>
        <dbReference type="SAM" id="MobiDB-lite"/>
    </source>
</evidence>
<accession>A0A8K0SCY8</accession>
<sequence>MADYPTTVAPPGQSTAGQVQAHAPLSPPPEWLLTWKKWYQGQPWGFVGFYDADESSAQDFKAQALKYASIPFNKAMEQGHSADIAVARSKFEIRWVETKHISNESKGQDKPDQANLADRLRAQYQEISQDLPPGLCMPLFFYATREAITCLQTTPVGEEATFGIKNKYWRSGAPFLVAIHEIDAIALDEAEGIDPEEEVGSAGENGWYKPVFKVALETIVEELWWIMVEQITDFWKVTRFVRRAELTPGDGGGKRPDAQNENGQEDSIIGEDGLMELWWTVHMPPQLRKRRFA</sequence>
<proteinExistence type="predicted"/>
<reference evidence="2" key="1">
    <citation type="journal article" date="2021" name="Nat. Commun.">
        <title>Genetic determinants of endophytism in the Arabidopsis root mycobiome.</title>
        <authorList>
            <person name="Mesny F."/>
            <person name="Miyauchi S."/>
            <person name="Thiergart T."/>
            <person name="Pickel B."/>
            <person name="Atanasova L."/>
            <person name="Karlsson M."/>
            <person name="Huettel B."/>
            <person name="Barry K.W."/>
            <person name="Haridas S."/>
            <person name="Chen C."/>
            <person name="Bauer D."/>
            <person name="Andreopoulos W."/>
            <person name="Pangilinan J."/>
            <person name="LaButti K."/>
            <person name="Riley R."/>
            <person name="Lipzen A."/>
            <person name="Clum A."/>
            <person name="Drula E."/>
            <person name="Henrissat B."/>
            <person name="Kohler A."/>
            <person name="Grigoriev I.V."/>
            <person name="Martin F.M."/>
            <person name="Hacquard S."/>
        </authorList>
    </citation>
    <scope>NUCLEOTIDE SEQUENCE</scope>
    <source>
        <strain evidence="2">MPI-CAGE-CH-0235</strain>
    </source>
</reference>
<feature type="region of interest" description="Disordered" evidence="1">
    <location>
        <begin position="246"/>
        <end position="266"/>
    </location>
</feature>
<keyword evidence="3" id="KW-1185">Reference proteome</keyword>
<dbReference type="EMBL" id="JAGPNK010000025">
    <property type="protein sequence ID" value="KAH7304181.1"/>
    <property type="molecule type" value="Genomic_DNA"/>
</dbReference>
<evidence type="ECO:0000313" key="2">
    <source>
        <dbReference type="EMBL" id="KAH7304181.1"/>
    </source>
</evidence>
<name>A0A8K0SCY8_9HYPO</name>